<dbReference type="Gene3D" id="3.80.10.10">
    <property type="entry name" value="Ribonuclease Inhibitor"/>
    <property type="match status" value="1"/>
</dbReference>
<dbReference type="Proteomes" id="UP001488805">
    <property type="component" value="Unassembled WGS sequence"/>
</dbReference>
<dbReference type="EMBL" id="JBCEZU010000123">
    <property type="protein sequence ID" value="KAK9527106.1"/>
    <property type="molecule type" value="Genomic_DNA"/>
</dbReference>
<dbReference type="InterPro" id="IPR032675">
    <property type="entry name" value="LRR_dom_sf"/>
</dbReference>
<organism evidence="1 2">
    <name type="scientific">Zoarces viviparus</name>
    <name type="common">Viviparous eelpout</name>
    <name type="synonym">Blennius viviparus</name>
    <dbReference type="NCBI Taxonomy" id="48416"/>
    <lineage>
        <taxon>Eukaryota</taxon>
        <taxon>Metazoa</taxon>
        <taxon>Chordata</taxon>
        <taxon>Craniata</taxon>
        <taxon>Vertebrata</taxon>
        <taxon>Euteleostomi</taxon>
        <taxon>Actinopterygii</taxon>
        <taxon>Neopterygii</taxon>
        <taxon>Teleostei</taxon>
        <taxon>Neoteleostei</taxon>
        <taxon>Acanthomorphata</taxon>
        <taxon>Eupercaria</taxon>
        <taxon>Perciformes</taxon>
        <taxon>Cottioidei</taxon>
        <taxon>Zoarcales</taxon>
        <taxon>Zoarcidae</taxon>
        <taxon>Zoarcinae</taxon>
        <taxon>Zoarces</taxon>
    </lineage>
</organism>
<proteinExistence type="predicted"/>
<reference evidence="1 2" key="1">
    <citation type="journal article" date="2024" name="Genome Biol. Evol.">
        <title>Chromosome-level genome assembly of the viviparous eelpout Zoarces viviparus.</title>
        <authorList>
            <person name="Fuhrmann N."/>
            <person name="Brasseur M.V."/>
            <person name="Bakowski C.E."/>
            <person name="Podsiadlowski L."/>
            <person name="Prost S."/>
            <person name="Krehenwinkel H."/>
            <person name="Mayer C."/>
        </authorList>
    </citation>
    <scope>NUCLEOTIDE SEQUENCE [LARGE SCALE GENOMIC DNA]</scope>
    <source>
        <strain evidence="1">NO-MEL_2022_Ind0_liver</strain>
    </source>
</reference>
<comment type="caution">
    <text evidence="1">The sequence shown here is derived from an EMBL/GenBank/DDBJ whole genome shotgun (WGS) entry which is preliminary data.</text>
</comment>
<keyword evidence="2" id="KW-1185">Reference proteome</keyword>
<dbReference type="PROSITE" id="PS51450">
    <property type="entry name" value="LRR"/>
    <property type="match status" value="1"/>
</dbReference>
<evidence type="ECO:0000313" key="1">
    <source>
        <dbReference type="EMBL" id="KAK9527106.1"/>
    </source>
</evidence>
<dbReference type="InterPro" id="IPR001611">
    <property type="entry name" value="Leu-rich_rpt"/>
</dbReference>
<dbReference type="AlphaFoldDB" id="A0AAW1EWM8"/>
<dbReference type="SUPFAM" id="SSF52047">
    <property type="entry name" value="RNI-like"/>
    <property type="match status" value="1"/>
</dbReference>
<gene>
    <name evidence="1" type="ORF">VZT92_015767</name>
</gene>
<protein>
    <submittedName>
        <fullName evidence="1">Uncharacterized protein</fullName>
    </submittedName>
</protein>
<name>A0AAW1EWM8_ZOAVI</name>
<sequence>MCFSSSVDRKRLLRFVDSCAASHAQQGAAVHLLSTEQHRLDLSCCSCQLTDQLLLKVSTHLHKVQVLDLSHNNITDASTDNLLQLVSINPSMDTCDSSGTTLWTEHPLRKTSSSPKA</sequence>
<accession>A0AAW1EWM8</accession>
<evidence type="ECO:0000313" key="2">
    <source>
        <dbReference type="Proteomes" id="UP001488805"/>
    </source>
</evidence>